<dbReference type="AlphaFoldDB" id="Q0W6P5"/>
<sequence>MNRKTGTDSHARKLDLVNRKVREINERRRGMKLTSLEDDLDRQELRNYMRFLGVEPGNIRLESLEEERAPKNRIFYAILAIEALIEISVLYYITSLMLTPGASTNEWIMSGMLGLIFVYVAYRMFRDLRK</sequence>
<organism evidence="2 3">
    <name type="scientific">Methanocella arvoryzae (strain DSM 22066 / NBRC 105507 / MRE50)</name>
    <dbReference type="NCBI Taxonomy" id="351160"/>
    <lineage>
        <taxon>Archaea</taxon>
        <taxon>Methanobacteriati</taxon>
        <taxon>Methanobacteriota</taxon>
        <taxon>Stenosarchaea group</taxon>
        <taxon>Methanomicrobia</taxon>
        <taxon>Methanocellales</taxon>
        <taxon>Methanocellaceae</taxon>
        <taxon>Methanocella</taxon>
    </lineage>
</organism>
<dbReference type="EMBL" id="AM114193">
    <property type="protein sequence ID" value="CAJ35948.1"/>
    <property type="molecule type" value="Genomic_DNA"/>
</dbReference>
<dbReference type="RefSeq" id="WP_012036557.1">
    <property type="nucleotide sequence ID" value="NC_009464.1"/>
</dbReference>
<keyword evidence="3" id="KW-1185">Reference proteome</keyword>
<dbReference type="OrthoDB" id="147998at2157"/>
<accession>Q0W6P5</accession>
<feature type="transmembrane region" description="Helical" evidence="1">
    <location>
        <begin position="107"/>
        <end position="125"/>
    </location>
</feature>
<gene>
    <name evidence="2" type="ORF">RCIX530</name>
</gene>
<keyword evidence="1" id="KW-1133">Transmembrane helix</keyword>
<proteinExistence type="predicted"/>
<name>Q0W6P5_METAR</name>
<feature type="transmembrane region" description="Helical" evidence="1">
    <location>
        <begin position="74"/>
        <end position="95"/>
    </location>
</feature>
<evidence type="ECO:0000256" key="1">
    <source>
        <dbReference type="SAM" id="Phobius"/>
    </source>
</evidence>
<dbReference type="GeneID" id="5144527"/>
<keyword evidence="1" id="KW-0472">Membrane</keyword>
<dbReference type="Proteomes" id="UP000000663">
    <property type="component" value="Chromosome"/>
</dbReference>
<dbReference type="KEGG" id="rci:RCIX530"/>
<keyword evidence="1" id="KW-0812">Transmembrane</keyword>
<dbReference type="STRING" id="351160.RCIX530"/>
<reference evidence="2 3" key="1">
    <citation type="journal article" date="2006" name="Science">
        <title>Genome of rice cluster I archaea -- the key methane producers in the rice rhizosphere.</title>
        <authorList>
            <person name="Erkel C."/>
            <person name="Kube M."/>
            <person name="Reinhardt R."/>
            <person name="Liesack W."/>
        </authorList>
    </citation>
    <scope>NUCLEOTIDE SEQUENCE [LARGE SCALE GENOMIC DNA]</scope>
    <source>
        <strain evidence="3">DSM 22066 / NBRC 105507 / MRE50</strain>
    </source>
</reference>
<evidence type="ECO:0000313" key="3">
    <source>
        <dbReference type="Proteomes" id="UP000000663"/>
    </source>
</evidence>
<dbReference type="eggNOG" id="arCOG11691">
    <property type="taxonomic scope" value="Archaea"/>
</dbReference>
<protein>
    <submittedName>
        <fullName evidence="2">Uncharacterized protein</fullName>
    </submittedName>
</protein>
<evidence type="ECO:0000313" key="2">
    <source>
        <dbReference type="EMBL" id="CAJ35948.1"/>
    </source>
</evidence>